<evidence type="ECO:0000256" key="2">
    <source>
        <dbReference type="SAM" id="SignalP"/>
    </source>
</evidence>
<dbReference type="Pfam" id="PF03016">
    <property type="entry name" value="Exostosin_GT47"/>
    <property type="match status" value="1"/>
</dbReference>
<dbReference type="PANTHER" id="PTHR11062">
    <property type="entry name" value="EXOSTOSIN HEPARAN SULFATE GLYCOSYLTRANSFERASE -RELATED"/>
    <property type="match status" value="1"/>
</dbReference>
<sequence length="554" mass="62354">MAPRLRAVALTLVRCTAWQLLDRNCWPDFSAHYASCCQEGIPPSPQCFDESRTFEKCCRCQNGAELSLGHRLTQQFFGPLLCHPSVATHEDDFWIQHKGKRRLLRIFMYPLPRMFNADLLNRLQLGGWMDGSECDYGLTACTESKWNGLFSVYRQFATEILVLLKFLAAPEGVLTEDPEEADLFVVPYFAKTDCAESGNAGRDPCWGKCKCATVVKHLFSALPHFSWHTRGRHLFLATGDIKDLPVEIQSQPLLVSLGASFCGGHVVVPSPNLDPDLQPGGKMETKEAAGRAPERHILAFWFGSIDKIWRKRVVSQMQKYQEQQEQQEQQTRLTRPVVIHGIDGDYVARDIWQTTASSPQMVLEEMMRSEFCPVVQGDVPHQKRLFDAMLTGCIPVVVAFQSHVPDYVSWWLPGGPPIERMVPFWDAIDYRSFVVEVSESEVRAGRFMDRLLRITHSEIQQRREAMRHARALVRFDFSGSAPDAFTEIVGEIWEFISTLGGPSRCHGKGIAVPFNATGFDCGVPPTIAEGTQMYGLMACCPLGATSRGFGTRLR</sequence>
<dbReference type="AlphaFoldDB" id="A0A9P1CB79"/>
<dbReference type="EMBL" id="CAMXCT030001219">
    <property type="protein sequence ID" value="CAL4775240.1"/>
    <property type="molecule type" value="Genomic_DNA"/>
</dbReference>
<evidence type="ECO:0000259" key="3">
    <source>
        <dbReference type="Pfam" id="PF03016"/>
    </source>
</evidence>
<gene>
    <name evidence="4" type="ORF">C1SCF055_LOCUS15164</name>
</gene>
<evidence type="ECO:0000313" key="7">
    <source>
        <dbReference type="Proteomes" id="UP001152797"/>
    </source>
</evidence>
<dbReference type="EMBL" id="CAMXCT020001219">
    <property type="protein sequence ID" value="CAL1141303.1"/>
    <property type="molecule type" value="Genomic_DNA"/>
</dbReference>
<evidence type="ECO:0000256" key="1">
    <source>
        <dbReference type="ARBA" id="ARBA00010271"/>
    </source>
</evidence>
<protein>
    <submittedName>
        <fullName evidence="6">Probable glucuronoxylan glucuronosyltransferase IRX7 (Protein FRAGILE FIBER 8) (Protein IRREGULAR XYLE M 7)</fullName>
    </submittedName>
</protein>
<proteinExistence type="inferred from homology"/>
<organism evidence="4">
    <name type="scientific">Cladocopium goreaui</name>
    <dbReference type="NCBI Taxonomy" id="2562237"/>
    <lineage>
        <taxon>Eukaryota</taxon>
        <taxon>Sar</taxon>
        <taxon>Alveolata</taxon>
        <taxon>Dinophyceae</taxon>
        <taxon>Suessiales</taxon>
        <taxon>Symbiodiniaceae</taxon>
        <taxon>Cladocopium</taxon>
    </lineage>
</organism>
<feature type="domain" description="Exostosin GT47" evidence="3">
    <location>
        <begin position="102"/>
        <end position="444"/>
    </location>
</feature>
<feature type="signal peptide" evidence="2">
    <location>
        <begin position="1"/>
        <end position="17"/>
    </location>
</feature>
<name>A0A9P1CB79_9DINO</name>
<evidence type="ECO:0000313" key="6">
    <source>
        <dbReference type="EMBL" id="CAL4775240.1"/>
    </source>
</evidence>
<comment type="caution">
    <text evidence="4">The sequence shown here is derived from an EMBL/GenBank/DDBJ whole genome shotgun (WGS) entry which is preliminary data.</text>
</comment>
<dbReference type="EMBL" id="CAMXCT010001219">
    <property type="protein sequence ID" value="CAI3987928.1"/>
    <property type="molecule type" value="Genomic_DNA"/>
</dbReference>
<evidence type="ECO:0000313" key="5">
    <source>
        <dbReference type="EMBL" id="CAL1141303.1"/>
    </source>
</evidence>
<feature type="chain" id="PRO_5043270290" evidence="2">
    <location>
        <begin position="18"/>
        <end position="554"/>
    </location>
</feature>
<comment type="similarity">
    <text evidence="1">Belongs to the glycosyltransferase 47 family.</text>
</comment>
<accession>A0A9P1CB79</accession>
<keyword evidence="2" id="KW-0732">Signal</keyword>
<dbReference type="GO" id="GO:0016757">
    <property type="term" value="F:glycosyltransferase activity"/>
    <property type="evidence" value="ECO:0007669"/>
    <property type="project" value="InterPro"/>
</dbReference>
<reference evidence="4" key="1">
    <citation type="submission" date="2022-10" db="EMBL/GenBank/DDBJ databases">
        <authorList>
            <person name="Chen Y."/>
            <person name="Dougan E. K."/>
            <person name="Chan C."/>
            <person name="Rhodes N."/>
            <person name="Thang M."/>
        </authorList>
    </citation>
    <scope>NUCLEOTIDE SEQUENCE</scope>
</reference>
<evidence type="ECO:0000313" key="4">
    <source>
        <dbReference type="EMBL" id="CAI3987928.1"/>
    </source>
</evidence>
<keyword evidence="7" id="KW-1185">Reference proteome</keyword>
<dbReference type="Proteomes" id="UP001152797">
    <property type="component" value="Unassembled WGS sequence"/>
</dbReference>
<dbReference type="InterPro" id="IPR004263">
    <property type="entry name" value="Exostosin"/>
</dbReference>
<reference evidence="5" key="2">
    <citation type="submission" date="2024-04" db="EMBL/GenBank/DDBJ databases">
        <authorList>
            <person name="Chen Y."/>
            <person name="Shah S."/>
            <person name="Dougan E. K."/>
            <person name="Thang M."/>
            <person name="Chan C."/>
        </authorList>
    </citation>
    <scope>NUCLEOTIDE SEQUENCE [LARGE SCALE GENOMIC DNA]</scope>
</reference>
<dbReference type="InterPro" id="IPR040911">
    <property type="entry name" value="Exostosin_GT47"/>
</dbReference>
<dbReference type="OrthoDB" id="1924787at2759"/>